<feature type="binding site" evidence="14">
    <location>
        <position position="510"/>
    </location>
    <ligand>
        <name>ATP</name>
        <dbReference type="ChEBI" id="CHEBI:30616"/>
    </ligand>
</feature>
<feature type="binding site" evidence="15">
    <location>
        <position position="364"/>
    </location>
    <ligand>
        <name>Mg(2+)</name>
        <dbReference type="ChEBI" id="CHEBI:18420"/>
    </ligand>
</feature>
<dbReference type="NCBIfam" id="TIGR01652">
    <property type="entry name" value="ATPase-Plipid"/>
    <property type="match status" value="1"/>
</dbReference>
<dbReference type="InterPro" id="IPR036412">
    <property type="entry name" value="HAD-like_sf"/>
</dbReference>
<dbReference type="GO" id="GO:0000287">
    <property type="term" value="F:magnesium ion binding"/>
    <property type="evidence" value="ECO:0007669"/>
    <property type="project" value="UniProtKB-UniRule"/>
</dbReference>
<feature type="coiled-coil region" evidence="17">
    <location>
        <begin position="555"/>
        <end position="582"/>
    </location>
</feature>
<reference evidence="20 21" key="1">
    <citation type="journal article" date="2017" name="PLoS Biol.">
        <title>The sea cucumber genome provides insights into morphological evolution and visceral regeneration.</title>
        <authorList>
            <person name="Zhang X."/>
            <person name="Sun L."/>
            <person name="Yuan J."/>
            <person name="Sun Y."/>
            <person name="Gao Y."/>
            <person name="Zhang L."/>
            <person name="Li S."/>
            <person name="Dai H."/>
            <person name="Hamel J.F."/>
            <person name="Liu C."/>
            <person name="Yu Y."/>
            <person name="Liu S."/>
            <person name="Lin W."/>
            <person name="Guo K."/>
            <person name="Jin S."/>
            <person name="Xu P."/>
            <person name="Storey K.B."/>
            <person name="Huan P."/>
            <person name="Zhang T."/>
            <person name="Zhou Y."/>
            <person name="Zhang J."/>
            <person name="Lin C."/>
            <person name="Li X."/>
            <person name="Xing L."/>
            <person name="Huo D."/>
            <person name="Sun M."/>
            <person name="Wang L."/>
            <person name="Mercier A."/>
            <person name="Li F."/>
            <person name="Yang H."/>
            <person name="Xiang J."/>
        </authorList>
    </citation>
    <scope>NUCLEOTIDE SEQUENCE [LARGE SCALE GENOMIC DNA]</scope>
    <source>
        <strain evidence="20">Shaxun</strain>
        <tissue evidence="20">Muscle</tissue>
    </source>
</reference>
<dbReference type="InterPro" id="IPR018303">
    <property type="entry name" value="ATPase_P-typ_P_site"/>
</dbReference>
<dbReference type="CDD" id="cd02073">
    <property type="entry name" value="P-type_ATPase_APLT_Dnf-like"/>
    <property type="match status" value="1"/>
</dbReference>
<feature type="binding site" evidence="14">
    <location>
        <position position="362"/>
    </location>
    <ligand>
        <name>ATP</name>
        <dbReference type="ChEBI" id="CHEBI:30616"/>
    </ligand>
</feature>
<keyword evidence="11 16" id="KW-0472">Membrane</keyword>
<feature type="binding site" evidence="14">
    <location>
        <position position="718"/>
    </location>
    <ligand>
        <name>ATP</name>
        <dbReference type="ChEBI" id="CHEBI:30616"/>
    </ligand>
</feature>
<keyword evidence="6 14" id="KW-0547">Nucleotide-binding</keyword>
<dbReference type="STRING" id="307972.A0A2G8LKA3"/>
<feature type="binding site" evidence="14">
    <location>
        <position position="743"/>
    </location>
    <ligand>
        <name>ATP</name>
        <dbReference type="ChEBI" id="CHEBI:30616"/>
    </ligand>
</feature>
<comment type="caution">
    <text evidence="20">The sequence shown here is derived from an EMBL/GenBank/DDBJ whole genome shotgun (WGS) entry which is preliminary data.</text>
</comment>
<dbReference type="SUPFAM" id="SSF81660">
    <property type="entry name" value="Metal cation-transporting ATPase, ATP-binding domain N"/>
    <property type="match status" value="1"/>
</dbReference>
<dbReference type="AlphaFoldDB" id="A0A2G8LKA3"/>
<dbReference type="Pfam" id="PF16212">
    <property type="entry name" value="PhoLip_ATPase_C"/>
    <property type="match status" value="1"/>
</dbReference>
<feature type="binding site" evidence="14">
    <location>
        <position position="623"/>
    </location>
    <ligand>
        <name>ATP</name>
        <dbReference type="ChEBI" id="CHEBI:30616"/>
    </ligand>
</feature>
<dbReference type="OrthoDB" id="377733at2759"/>
<dbReference type="Pfam" id="PF00122">
    <property type="entry name" value="E1-E2_ATPase"/>
    <property type="match status" value="1"/>
</dbReference>
<feature type="binding site" evidence="15">
    <location>
        <position position="739"/>
    </location>
    <ligand>
        <name>Mg(2+)</name>
        <dbReference type="ChEBI" id="CHEBI:18420"/>
    </ligand>
</feature>
<dbReference type="GO" id="GO:0005783">
    <property type="term" value="C:endoplasmic reticulum"/>
    <property type="evidence" value="ECO:0007669"/>
    <property type="project" value="TreeGrafter"/>
</dbReference>
<dbReference type="SFLD" id="SFLDF00027">
    <property type="entry name" value="p-type_atpase"/>
    <property type="match status" value="1"/>
</dbReference>
<evidence type="ECO:0000256" key="2">
    <source>
        <dbReference type="ARBA" id="ARBA00004308"/>
    </source>
</evidence>
<evidence type="ECO:0000256" key="9">
    <source>
        <dbReference type="ARBA" id="ARBA00022967"/>
    </source>
</evidence>
<feature type="transmembrane region" description="Helical" evidence="16">
    <location>
        <begin position="242"/>
        <end position="264"/>
    </location>
</feature>
<comment type="cofactor">
    <cofactor evidence="15">
        <name>Mg(2+)</name>
        <dbReference type="ChEBI" id="CHEBI:18420"/>
    </cofactor>
</comment>
<organism evidence="20 21">
    <name type="scientific">Stichopus japonicus</name>
    <name type="common">Sea cucumber</name>
    <dbReference type="NCBI Taxonomy" id="307972"/>
    <lineage>
        <taxon>Eukaryota</taxon>
        <taxon>Metazoa</taxon>
        <taxon>Echinodermata</taxon>
        <taxon>Eleutherozoa</taxon>
        <taxon>Echinozoa</taxon>
        <taxon>Holothuroidea</taxon>
        <taxon>Aspidochirotacea</taxon>
        <taxon>Aspidochirotida</taxon>
        <taxon>Stichopodidae</taxon>
        <taxon>Apostichopus</taxon>
    </lineage>
</organism>
<evidence type="ECO:0000256" key="4">
    <source>
        <dbReference type="ARBA" id="ARBA00022692"/>
    </source>
</evidence>
<feature type="transmembrane region" description="Helical" evidence="16">
    <location>
        <begin position="36"/>
        <end position="54"/>
    </location>
</feature>
<dbReference type="SUPFAM" id="SSF81653">
    <property type="entry name" value="Calcium ATPase, transduction domain A"/>
    <property type="match status" value="1"/>
</dbReference>
<dbReference type="Gene3D" id="3.40.50.1000">
    <property type="entry name" value="HAD superfamily/HAD-like"/>
    <property type="match status" value="1"/>
</dbReference>
<dbReference type="FunFam" id="3.40.50.1000:FF:000034">
    <property type="entry name" value="Phospholipid-transporting ATPase"/>
    <property type="match status" value="1"/>
</dbReference>
<feature type="binding site" evidence="14">
    <location>
        <position position="621"/>
    </location>
    <ligand>
        <name>ATP</name>
        <dbReference type="ChEBI" id="CHEBI:30616"/>
    </ligand>
</feature>
<dbReference type="GO" id="GO:0045332">
    <property type="term" value="P:phospholipid translocation"/>
    <property type="evidence" value="ECO:0007669"/>
    <property type="project" value="TreeGrafter"/>
</dbReference>
<feature type="domain" description="P-type ATPase A" evidence="18">
    <location>
        <begin position="71"/>
        <end position="134"/>
    </location>
</feature>
<feature type="active site" description="4-aspartylphosphate intermediate" evidence="13">
    <location>
        <position position="362"/>
    </location>
</feature>
<dbReference type="InterPro" id="IPR008250">
    <property type="entry name" value="ATPase_P-typ_transduc_dom_A_sf"/>
</dbReference>
<dbReference type="Gene3D" id="2.70.150.10">
    <property type="entry name" value="Calcium-transporting ATPase, cytoplasmic transduction domain A"/>
    <property type="match status" value="1"/>
</dbReference>
<evidence type="ECO:0000256" key="3">
    <source>
        <dbReference type="ARBA" id="ARBA00008109"/>
    </source>
</evidence>
<evidence type="ECO:0000256" key="13">
    <source>
        <dbReference type="PIRSR" id="PIRSR606539-1"/>
    </source>
</evidence>
<feature type="binding site" evidence="15">
    <location>
        <position position="362"/>
    </location>
    <ligand>
        <name>Mg(2+)</name>
        <dbReference type="ChEBI" id="CHEBI:18420"/>
    </ligand>
</feature>
<evidence type="ECO:0000256" key="14">
    <source>
        <dbReference type="PIRSR" id="PIRSR606539-2"/>
    </source>
</evidence>
<gene>
    <name evidence="20" type="ORF">BSL78_02417</name>
</gene>
<keyword evidence="9 16" id="KW-1278">Translocase</keyword>
<feature type="transmembrane region" description="Helical" evidence="16">
    <location>
        <begin position="828"/>
        <end position="849"/>
    </location>
</feature>
<feature type="non-terminal residue" evidence="20">
    <location>
        <position position="1"/>
    </location>
</feature>
<evidence type="ECO:0000256" key="7">
    <source>
        <dbReference type="ARBA" id="ARBA00022840"/>
    </source>
</evidence>
<dbReference type="GO" id="GO:0016887">
    <property type="term" value="F:ATP hydrolysis activity"/>
    <property type="evidence" value="ECO:0007669"/>
    <property type="project" value="InterPro"/>
</dbReference>
<evidence type="ECO:0000256" key="5">
    <source>
        <dbReference type="ARBA" id="ARBA00022723"/>
    </source>
</evidence>
<dbReference type="SUPFAM" id="SSF56784">
    <property type="entry name" value="HAD-like"/>
    <property type="match status" value="1"/>
</dbReference>
<evidence type="ECO:0000256" key="12">
    <source>
        <dbReference type="ARBA" id="ARBA00034036"/>
    </source>
</evidence>
<dbReference type="SUPFAM" id="SSF81665">
    <property type="entry name" value="Calcium ATPase, transmembrane domain M"/>
    <property type="match status" value="1"/>
</dbReference>
<sequence>HCPFFLSKEPFRTVPKNSQLLFLCIAILQLTIDSPVAPWTSIVPLVFVVSVTMIKQGYEDILRHRSDKEVNNRPVQVVRNGKRVEVLSKDIRVGDIVWSRSDEELPCDMVLLSSQNPDGECYVTTANLDGETNLKIFRSLPDTAILQDEESLMSLDAEIQCQQPITDLYKFVGRMNIRAPNSQAVLTRSLNAENLLLRGSKVKNTPYVYGVAVYTGEQSKMALNSKKKGQKFSCIEKSMNKYLVAMLMYLAVQTILATGLKYYFNNKANTERSWYFYPSAVQSKDYSGSAGKYFEDFLSFLVLFNYIIPISLYVTLEMQKFTGSTWLGLDIDLYDEVTDQRARANTSDLNEELGQVEYMFTDKTGTLTENEMTFRQCSVRGFKYIEDNRRGLMPSGNEQASKSDVKYFKLAMALCHTVHVSEDVADGRARSNSELRRDYQASSPDEKALVEAANRFGVILIGGTQEYQEILVDNAREKYTILNVLEFDPTRKCMSIILRTPEGKIWMICKGAESTIIHKSTSGPKDEVLQHVNDFAVEGLRTLCYGTRTFSEDEYENLRQLLQDASTALDAREEKLKRVYEQIENNLELIGATGVEDKLQDKVSETIEKLREAGIKIWVLTGDKQETAVNISHSCGHFQPSMRELMLVKQDDPNKCGENLARFAEQMRLDTQSISISYALVVDGPSLQFALDNHEDALRNLSLKCSAVLCCRMSPLQKALVVKLVKASPEKPSTMAIGDGANDVSMIQEAHLGLGIMGKEGRQAVRNSDYAFARFCFLEKLLLVHGHWYYNRIAITVQYFFYKNFAFITAQFYYACFSYFSQQTVFESFYLTIFNITCTALPILIFGIIEQDVKAEDLLANPRLYRRLNRNSTMSLPQCIYWVGLGIWHSLVFFFGFRFLVGEDSSVRPNMQVSGVWTFGTWVYTICVLVVNLKLCIETSYWNVITFVGMFISIFGFPALLSIYSGVLWADKLQISFFDTTTLYFVFFESFKSWSVWFNFLLLTVLAFLPDYIYKAAVLFSQQGPKAQRQWPPFILPHFLNSIFSTSSSQAEIPEELLSSQSSLSKRGVDVRTTLFAVYL</sequence>
<feature type="binding site" evidence="14">
    <location>
        <position position="364"/>
    </location>
    <ligand>
        <name>ATP</name>
        <dbReference type="ChEBI" id="CHEBI:30616"/>
    </ligand>
</feature>
<comment type="subcellular location">
    <subcellularLocation>
        <location evidence="2">Endomembrane system</location>
    </subcellularLocation>
    <subcellularLocation>
        <location evidence="1 16">Membrane</location>
        <topology evidence="1 16">Multi-pass membrane protein</topology>
    </subcellularLocation>
</comment>
<keyword evidence="4 16" id="KW-0812">Transmembrane</keyword>
<dbReference type="Pfam" id="PF13246">
    <property type="entry name" value="Cation_ATPase"/>
    <property type="match status" value="1"/>
</dbReference>
<dbReference type="EC" id="7.6.2.1" evidence="16"/>
<dbReference type="Proteomes" id="UP000230750">
    <property type="component" value="Unassembled WGS sequence"/>
</dbReference>
<feature type="binding site" evidence="14">
    <location>
        <position position="363"/>
    </location>
    <ligand>
        <name>ATP</name>
        <dbReference type="ChEBI" id="CHEBI:30616"/>
    </ligand>
</feature>
<dbReference type="InterPro" id="IPR059000">
    <property type="entry name" value="ATPase_P-type_domA"/>
</dbReference>
<dbReference type="GO" id="GO:0055037">
    <property type="term" value="C:recycling endosome"/>
    <property type="evidence" value="ECO:0007669"/>
    <property type="project" value="TreeGrafter"/>
</dbReference>
<feature type="transmembrane region" description="Helical" evidence="16">
    <location>
        <begin position="994"/>
        <end position="1014"/>
    </location>
</feature>
<evidence type="ECO:0000256" key="16">
    <source>
        <dbReference type="RuleBase" id="RU362033"/>
    </source>
</evidence>
<dbReference type="PROSITE" id="PS00154">
    <property type="entry name" value="ATPASE_E1_E2"/>
    <property type="match status" value="1"/>
</dbReference>
<feature type="binding site" evidence="14">
    <location>
        <position position="446"/>
    </location>
    <ligand>
        <name>ATP</name>
        <dbReference type="ChEBI" id="CHEBI:30616"/>
    </ligand>
</feature>
<dbReference type="Gene3D" id="3.40.1110.10">
    <property type="entry name" value="Calcium-transporting ATPase, cytoplasmic domain N"/>
    <property type="match status" value="1"/>
</dbReference>
<feature type="transmembrane region" description="Helical" evidence="16">
    <location>
        <begin position="800"/>
        <end position="822"/>
    </location>
</feature>
<dbReference type="SFLD" id="SFLDG00002">
    <property type="entry name" value="C1.7:_P-type_atpase_like"/>
    <property type="match status" value="1"/>
</dbReference>
<evidence type="ECO:0000256" key="11">
    <source>
        <dbReference type="ARBA" id="ARBA00023136"/>
    </source>
</evidence>
<keyword evidence="10 16" id="KW-1133">Transmembrane helix</keyword>
<dbReference type="SFLD" id="SFLDS00003">
    <property type="entry name" value="Haloacid_Dehalogenase"/>
    <property type="match status" value="1"/>
</dbReference>
<keyword evidence="7 14" id="KW-0067">ATP-binding</keyword>
<dbReference type="PANTHER" id="PTHR24092">
    <property type="entry name" value="PROBABLE PHOSPHOLIPID-TRANSPORTING ATPASE"/>
    <property type="match status" value="1"/>
</dbReference>
<evidence type="ECO:0000256" key="10">
    <source>
        <dbReference type="ARBA" id="ARBA00022989"/>
    </source>
</evidence>
<feature type="binding site" evidence="15">
    <location>
        <position position="743"/>
    </location>
    <ligand>
        <name>Mg(2+)</name>
        <dbReference type="ChEBI" id="CHEBI:18420"/>
    </ligand>
</feature>
<dbReference type="GO" id="GO:0140326">
    <property type="term" value="F:ATPase-coupled intramembrane lipid transporter activity"/>
    <property type="evidence" value="ECO:0007669"/>
    <property type="project" value="UniProtKB-EC"/>
</dbReference>
<accession>A0A2G8LKA3</accession>
<dbReference type="GO" id="GO:0005886">
    <property type="term" value="C:plasma membrane"/>
    <property type="evidence" value="ECO:0007669"/>
    <property type="project" value="TreeGrafter"/>
</dbReference>
<dbReference type="InterPro" id="IPR023299">
    <property type="entry name" value="ATPase_P-typ_cyto_dom_N"/>
</dbReference>
<evidence type="ECO:0000256" key="1">
    <source>
        <dbReference type="ARBA" id="ARBA00004141"/>
    </source>
</evidence>
<dbReference type="InterPro" id="IPR001757">
    <property type="entry name" value="P_typ_ATPase"/>
</dbReference>
<feature type="transmembrane region" description="Helical" evidence="16">
    <location>
        <begin position="879"/>
        <end position="901"/>
    </location>
</feature>
<feature type="binding site" evidence="14">
    <location>
        <position position="742"/>
    </location>
    <ligand>
        <name>ATP</name>
        <dbReference type="ChEBI" id="CHEBI:30616"/>
    </ligand>
</feature>
<keyword evidence="5 15" id="KW-0479">Metal-binding</keyword>
<evidence type="ECO:0000256" key="17">
    <source>
        <dbReference type="SAM" id="Coils"/>
    </source>
</evidence>
<evidence type="ECO:0000259" key="19">
    <source>
        <dbReference type="Pfam" id="PF16212"/>
    </source>
</evidence>
<evidence type="ECO:0000256" key="6">
    <source>
        <dbReference type="ARBA" id="ARBA00022741"/>
    </source>
</evidence>
<keyword evidence="21" id="KW-1185">Reference proteome</keyword>
<feature type="binding site" evidence="14">
    <location>
        <position position="487"/>
    </location>
    <ligand>
        <name>ATP</name>
        <dbReference type="ChEBI" id="CHEBI:30616"/>
    </ligand>
</feature>
<comment type="similarity">
    <text evidence="3 16">Belongs to the cation transport ATPase (P-type) (TC 3.A.3) family. Type IV subfamily.</text>
</comment>
<evidence type="ECO:0000313" key="21">
    <source>
        <dbReference type="Proteomes" id="UP000230750"/>
    </source>
</evidence>
<dbReference type="InterPro" id="IPR023298">
    <property type="entry name" value="ATPase_P-typ_TM_dom_sf"/>
</dbReference>
<feature type="transmembrane region" description="Helical" evidence="16">
    <location>
        <begin position="297"/>
        <end position="316"/>
    </location>
</feature>
<dbReference type="InterPro" id="IPR044492">
    <property type="entry name" value="P_typ_ATPase_HD_dom"/>
</dbReference>
<feature type="transmembrane region" description="Helical" evidence="16">
    <location>
        <begin position="913"/>
        <end position="933"/>
    </location>
</feature>
<feature type="domain" description="P-type ATPase C-terminal" evidence="19">
    <location>
        <begin position="765"/>
        <end position="1017"/>
    </location>
</feature>
<dbReference type="EMBL" id="MRZV01000051">
    <property type="protein sequence ID" value="PIK60642.1"/>
    <property type="molecule type" value="Genomic_DNA"/>
</dbReference>
<dbReference type="PANTHER" id="PTHR24092:SF175">
    <property type="entry name" value="PHOSPHOLIPID-TRANSPORTING ATPASE"/>
    <property type="match status" value="1"/>
</dbReference>
<proteinExistence type="inferred from homology"/>
<keyword evidence="8 15" id="KW-0460">Magnesium</keyword>
<protein>
    <recommendedName>
        <fullName evidence="16">Phospholipid-transporting ATPase</fullName>
        <ecNumber evidence="16">7.6.2.1</ecNumber>
    </recommendedName>
</protein>
<name>A0A2G8LKA3_STIJA</name>
<feature type="binding site" evidence="14">
    <location>
        <position position="541"/>
    </location>
    <ligand>
        <name>ATP</name>
        <dbReference type="ChEBI" id="CHEBI:30616"/>
    </ligand>
</feature>
<evidence type="ECO:0000259" key="18">
    <source>
        <dbReference type="Pfam" id="PF00122"/>
    </source>
</evidence>
<evidence type="ECO:0000313" key="20">
    <source>
        <dbReference type="EMBL" id="PIK60642.1"/>
    </source>
</evidence>
<dbReference type="InterPro" id="IPR006539">
    <property type="entry name" value="P-type_ATPase_IV"/>
</dbReference>
<dbReference type="GO" id="GO:0005524">
    <property type="term" value="F:ATP binding"/>
    <property type="evidence" value="ECO:0007669"/>
    <property type="project" value="UniProtKB-UniRule"/>
</dbReference>
<evidence type="ECO:0000256" key="8">
    <source>
        <dbReference type="ARBA" id="ARBA00022842"/>
    </source>
</evidence>
<dbReference type="PRINTS" id="PR00119">
    <property type="entry name" value="CATATPASE"/>
</dbReference>
<dbReference type="InterPro" id="IPR023214">
    <property type="entry name" value="HAD_sf"/>
</dbReference>
<dbReference type="NCBIfam" id="TIGR01494">
    <property type="entry name" value="ATPase_P-type"/>
    <property type="match status" value="2"/>
</dbReference>
<feature type="binding site" evidence="14">
    <location>
        <position position="622"/>
    </location>
    <ligand>
        <name>ATP</name>
        <dbReference type="ChEBI" id="CHEBI:30616"/>
    </ligand>
</feature>
<feature type="binding site" evidence="14">
    <location>
        <position position="712"/>
    </location>
    <ligand>
        <name>ATP</name>
        <dbReference type="ChEBI" id="CHEBI:30616"/>
    </ligand>
</feature>
<keyword evidence="17" id="KW-0175">Coiled coil</keyword>
<comment type="catalytic activity">
    <reaction evidence="12 16">
        <text>ATP + H2O + phospholipidSide 1 = ADP + phosphate + phospholipidSide 2.</text>
        <dbReference type="EC" id="7.6.2.1"/>
    </reaction>
</comment>
<evidence type="ECO:0000256" key="15">
    <source>
        <dbReference type="PIRSR" id="PIRSR606539-3"/>
    </source>
</evidence>
<dbReference type="InterPro" id="IPR032630">
    <property type="entry name" value="P_typ_ATPase_c"/>
</dbReference>
<feature type="transmembrane region" description="Helical" evidence="16">
    <location>
        <begin position="940"/>
        <end position="964"/>
    </location>
</feature>